<dbReference type="Proteomes" id="UP000805193">
    <property type="component" value="Unassembled WGS sequence"/>
</dbReference>
<reference evidence="1 2" key="1">
    <citation type="journal article" date="2020" name="Cell">
        <title>Large-Scale Comparative Analyses of Tick Genomes Elucidate Their Genetic Diversity and Vector Capacities.</title>
        <authorList>
            <consortium name="Tick Genome and Microbiome Consortium (TIGMIC)"/>
            <person name="Jia N."/>
            <person name="Wang J."/>
            <person name="Shi W."/>
            <person name="Du L."/>
            <person name="Sun Y."/>
            <person name="Zhan W."/>
            <person name="Jiang J.F."/>
            <person name="Wang Q."/>
            <person name="Zhang B."/>
            <person name="Ji P."/>
            <person name="Bell-Sakyi L."/>
            <person name="Cui X.M."/>
            <person name="Yuan T.T."/>
            <person name="Jiang B.G."/>
            <person name="Yang W.F."/>
            <person name="Lam T.T."/>
            <person name="Chang Q.C."/>
            <person name="Ding S.J."/>
            <person name="Wang X.J."/>
            <person name="Zhu J.G."/>
            <person name="Ruan X.D."/>
            <person name="Zhao L."/>
            <person name="Wei J.T."/>
            <person name="Ye R.Z."/>
            <person name="Que T.C."/>
            <person name="Du C.H."/>
            <person name="Zhou Y.H."/>
            <person name="Cheng J.X."/>
            <person name="Dai P.F."/>
            <person name="Guo W.B."/>
            <person name="Han X.H."/>
            <person name="Huang E.J."/>
            <person name="Li L.F."/>
            <person name="Wei W."/>
            <person name="Gao Y.C."/>
            <person name="Liu J.Z."/>
            <person name="Shao H.Z."/>
            <person name="Wang X."/>
            <person name="Wang C.C."/>
            <person name="Yang T.C."/>
            <person name="Huo Q.B."/>
            <person name="Li W."/>
            <person name="Chen H.Y."/>
            <person name="Chen S.E."/>
            <person name="Zhou L.G."/>
            <person name="Ni X.B."/>
            <person name="Tian J.H."/>
            <person name="Sheng Y."/>
            <person name="Liu T."/>
            <person name="Pan Y.S."/>
            <person name="Xia L.Y."/>
            <person name="Li J."/>
            <person name="Zhao F."/>
            <person name="Cao W.C."/>
        </authorList>
    </citation>
    <scope>NUCLEOTIDE SEQUENCE [LARGE SCALE GENOMIC DNA]</scope>
    <source>
        <strain evidence="1">Iper-2018</strain>
    </source>
</reference>
<organism evidence="1 2">
    <name type="scientific">Ixodes persulcatus</name>
    <name type="common">Taiga tick</name>
    <dbReference type="NCBI Taxonomy" id="34615"/>
    <lineage>
        <taxon>Eukaryota</taxon>
        <taxon>Metazoa</taxon>
        <taxon>Ecdysozoa</taxon>
        <taxon>Arthropoda</taxon>
        <taxon>Chelicerata</taxon>
        <taxon>Arachnida</taxon>
        <taxon>Acari</taxon>
        <taxon>Parasitiformes</taxon>
        <taxon>Ixodida</taxon>
        <taxon>Ixodoidea</taxon>
        <taxon>Ixodidae</taxon>
        <taxon>Ixodinae</taxon>
        <taxon>Ixodes</taxon>
    </lineage>
</organism>
<keyword evidence="2" id="KW-1185">Reference proteome</keyword>
<gene>
    <name evidence="1" type="ORF">HPB47_020846</name>
</gene>
<sequence>MASPPDLNDVGISTSQVPGSAVNTDAPASINLTQDECNRACTEELTQMKLQLKEKGAQLVKLMDQCNILLNCCDVLSTTKRDLARAKEQVVCVMRRSEELKNERTAEMQELERKLSEADKRKKTFSAERFKDDDSSIQLYTGLQSYGHFKGLLQYVASVSDGANPDHPSKEARGRRHKLFQEEQLFMTLVKLRLGHFHMHLAHIFNVSTSTVSRVFGIWVNLL</sequence>
<evidence type="ECO:0000313" key="1">
    <source>
        <dbReference type="EMBL" id="KAG0432436.1"/>
    </source>
</evidence>
<evidence type="ECO:0000313" key="2">
    <source>
        <dbReference type="Proteomes" id="UP000805193"/>
    </source>
</evidence>
<proteinExistence type="predicted"/>
<name>A0AC60QEB9_IXOPE</name>
<accession>A0AC60QEB9</accession>
<protein>
    <submittedName>
        <fullName evidence="1">Uncharacterized protein</fullName>
    </submittedName>
</protein>
<comment type="caution">
    <text evidence="1">The sequence shown here is derived from an EMBL/GenBank/DDBJ whole genome shotgun (WGS) entry which is preliminary data.</text>
</comment>
<dbReference type="EMBL" id="JABSTQ010009153">
    <property type="protein sequence ID" value="KAG0432436.1"/>
    <property type="molecule type" value="Genomic_DNA"/>
</dbReference>